<dbReference type="Pfam" id="PF00535">
    <property type="entry name" value="Glycos_transf_2"/>
    <property type="match status" value="1"/>
</dbReference>
<dbReference type="SUPFAM" id="SSF53448">
    <property type="entry name" value="Nucleotide-diphospho-sugar transferases"/>
    <property type="match status" value="1"/>
</dbReference>
<dbReference type="InterPro" id="IPR029044">
    <property type="entry name" value="Nucleotide-diphossugar_trans"/>
</dbReference>
<keyword evidence="4" id="KW-1185">Reference proteome</keyword>
<feature type="transmembrane region" description="Helical" evidence="1">
    <location>
        <begin position="293"/>
        <end position="312"/>
    </location>
</feature>
<gene>
    <name evidence="3" type="ORF">ERX35_005845</name>
</gene>
<evidence type="ECO:0000256" key="1">
    <source>
        <dbReference type="SAM" id="Phobius"/>
    </source>
</evidence>
<name>A0ABQ6R8Z7_9STAP</name>
<reference evidence="3 4" key="1">
    <citation type="submission" date="2019-09" db="EMBL/GenBank/DDBJ databases">
        <authorList>
            <person name="Mazhar S."/>
            <person name="Altermann E."/>
            <person name="Hill C."/>
            <person name="Mcauliffe O."/>
        </authorList>
    </citation>
    <scope>NUCLEOTIDE SEQUENCE [LARGE SCALE GENOMIC DNA]</scope>
    <source>
        <strain evidence="3 4">ATCC 51831</strain>
    </source>
</reference>
<dbReference type="InterPro" id="IPR001173">
    <property type="entry name" value="Glyco_trans_2-like"/>
</dbReference>
<sequence length="360" mass="40418">MTILFIVLTLSSLICGYLMYVHHPVVSRKESNNMPSVTIIIPARDEADNLPRLLTSIQQQTMAAEVIVVDDGSTDDTARIASQHGAYVIQFNNVSDWKGKTAACYEGAWHAQGELLAFMDADTWFSERTALTRIVSTYKEGLLTIQPYHMTSAWYEQLSVIFNILTIAGMNIFSVVRPQRKPGAFGPFILCSKEDYIKTGGHKAAAGNMIEGFGLAANFHQQQLPVTLLLGKDTLNFRMYPHGIKSMVAGWAKHFASGAAKTEPIVMTFIVSWMIGTVILPLFVLWGLVTQPFNLIIAVLSYLIYSSYFYIISRRTGNFTKLTALLFPAAFLFFIYVFIRSAFATYVRKEVKWKGRNIKF</sequence>
<accession>A0ABQ6R8Z7</accession>
<comment type="caution">
    <text evidence="3">The sequence shown here is derived from an EMBL/GenBank/DDBJ whole genome shotgun (WGS) entry which is preliminary data.</text>
</comment>
<keyword evidence="1" id="KW-0472">Membrane</keyword>
<organism evidence="3 4">
    <name type="scientific">Macrococcus equipercicus</name>
    <dbReference type="NCBI Taxonomy" id="69967"/>
    <lineage>
        <taxon>Bacteria</taxon>
        <taxon>Bacillati</taxon>
        <taxon>Bacillota</taxon>
        <taxon>Bacilli</taxon>
        <taxon>Bacillales</taxon>
        <taxon>Staphylococcaceae</taxon>
        <taxon>Macrococcus</taxon>
    </lineage>
</organism>
<dbReference type="PANTHER" id="PTHR43646">
    <property type="entry name" value="GLYCOSYLTRANSFERASE"/>
    <property type="match status" value="1"/>
</dbReference>
<evidence type="ECO:0000313" key="4">
    <source>
        <dbReference type="Proteomes" id="UP000295735"/>
    </source>
</evidence>
<proteinExistence type="predicted"/>
<dbReference type="Proteomes" id="UP000295735">
    <property type="component" value="Unassembled WGS sequence"/>
</dbReference>
<feature type="transmembrane region" description="Helical" evidence="1">
    <location>
        <begin position="265"/>
        <end position="286"/>
    </location>
</feature>
<dbReference type="Gene3D" id="3.90.550.10">
    <property type="entry name" value="Spore Coat Polysaccharide Biosynthesis Protein SpsA, Chain A"/>
    <property type="match status" value="1"/>
</dbReference>
<dbReference type="EMBL" id="SCWC02000003">
    <property type="protein sequence ID" value="KAA1039595.1"/>
    <property type="molecule type" value="Genomic_DNA"/>
</dbReference>
<evidence type="ECO:0000313" key="3">
    <source>
        <dbReference type="EMBL" id="KAA1039595.1"/>
    </source>
</evidence>
<protein>
    <submittedName>
        <fullName evidence="3">Glycosyltransferase</fullName>
    </submittedName>
</protein>
<keyword evidence="1" id="KW-0812">Transmembrane</keyword>
<evidence type="ECO:0000259" key="2">
    <source>
        <dbReference type="Pfam" id="PF00535"/>
    </source>
</evidence>
<keyword evidence="1" id="KW-1133">Transmembrane helix</keyword>
<feature type="domain" description="Glycosyltransferase 2-like" evidence="2">
    <location>
        <begin position="38"/>
        <end position="140"/>
    </location>
</feature>
<feature type="transmembrane region" description="Helical" evidence="1">
    <location>
        <begin position="324"/>
        <end position="347"/>
    </location>
</feature>
<dbReference type="RefSeq" id="WP_149458989.1">
    <property type="nucleotide sequence ID" value="NZ_SCWC02000003.1"/>
</dbReference>
<dbReference type="PANTHER" id="PTHR43646:SF3">
    <property type="entry name" value="SLR1566 PROTEIN"/>
    <property type="match status" value="1"/>
</dbReference>
<dbReference type="CDD" id="cd00761">
    <property type="entry name" value="Glyco_tranf_GTA_type"/>
    <property type="match status" value="1"/>
</dbReference>